<accession>A0A0H3A0E0</accession>
<dbReference type="HOGENOM" id="CLU_1650250_0_0_11"/>
<dbReference type="Proteomes" id="UP000001574">
    <property type="component" value="Chromosome"/>
</dbReference>
<sequence>MTAPSPTPFLDLAGFTALWDGPPLTVQQRAIVTLLLQVASNWIYNNGPQGANLPADDPSAQFVVWDVVSSAVRYQRYSKLASFSRTTGHRMDGGSFSDPMRALEFTNVHKQLLGIPLEAVPMTSCCPNDFDADDPDQGWPTWWSDQFGNQGWDYWDVNNE</sequence>
<dbReference type="KEGG" id="mav:MAV_0807"/>
<proteinExistence type="predicted"/>
<organism evidence="1 2">
    <name type="scientific">Mycobacterium avium (strain 104)</name>
    <dbReference type="NCBI Taxonomy" id="243243"/>
    <lineage>
        <taxon>Bacteria</taxon>
        <taxon>Bacillati</taxon>
        <taxon>Actinomycetota</taxon>
        <taxon>Actinomycetes</taxon>
        <taxon>Mycobacteriales</taxon>
        <taxon>Mycobacteriaceae</taxon>
        <taxon>Mycobacterium</taxon>
        <taxon>Mycobacterium avium complex (MAC)</taxon>
    </lineage>
</organism>
<name>A0A0H3A0E0_MYCA1</name>
<evidence type="ECO:0000313" key="1">
    <source>
        <dbReference type="EMBL" id="ABK67890.1"/>
    </source>
</evidence>
<gene>
    <name evidence="1" type="ordered locus">MAV_0807</name>
</gene>
<dbReference type="EMBL" id="CP000479">
    <property type="protein sequence ID" value="ABK67890.1"/>
    <property type="molecule type" value="Genomic_DNA"/>
</dbReference>
<dbReference type="AlphaFoldDB" id="A0A0H3A0E0"/>
<reference evidence="1 2" key="1">
    <citation type="submission" date="2006-10" db="EMBL/GenBank/DDBJ databases">
        <authorList>
            <person name="Fleischmann R.D."/>
            <person name="Dodson R.J."/>
            <person name="Haft D.H."/>
            <person name="Merkel J.S."/>
            <person name="Nelson W.C."/>
            <person name="Fraser C.M."/>
        </authorList>
    </citation>
    <scope>NUCLEOTIDE SEQUENCE [LARGE SCALE GENOMIC DNA]</scope>
    <source>
        <strain evidence="1 2">104</strain>
    </source>
</reference>
<dbReference type="RefSeq" id="WP_011723774.1">
    <property type="nucleotide sequence ID" value="NC_008595.1"/>
</dbReference>
<evidence type="ECO:0000313" key="2">
    <source>
        <dbReference type="Proteomes" id="UP000001574"/>
    </source>
</evidence>
<protein>
    <submittedName>
        <fullName evidence="1">Uncharacterized protein</fullName>
    </submittedName>
</protein>